<accession>A0A2W5DRE4</accession>
<evidence type="ECO:0000259" key="4">
    <source>
        <dbReference type="Pfam" id="PF25023"/>
    </source>
</evidence>
<protein>
    <recommendedName>
        <fullName evidence="7">RHS repeat protein</fullName>
    </recommendedName>
</protein>
<sequence>MPALTNPIPTPSATGRRLQGVALSLASGLTLLLMQPAAQATVNTSNGNWTVSYDEIDPETIDGRFDFTRVYNNRDARDGWFGIGWGTSFEHTLTPMADGSVVIQAFGGGRLIWFGQPSDARVEAGVDRLMAEMQKAGAVPPGEAAATRKRLLGSLEQRVVATRKLPTPFSIPVGTDLPSGQRDSTLDPNAEKLLEVPEWLLQLFPEAHAMVNEIRKTLAACSRVKVTPAGFERLYCDKELELQTFRFDPQGQLTGYAWPDGYELRFQGHAARHRPASIVDTEGHALKLGWDAKGHLTELRWTNVEGKPERYVYKYNAAGDLVSERTTSGGGFDRTYDTRHNMTSISYIDGTKQLLSYDARDRLVKRVTRAGITQTFAYEGDPQGLRSVRVESPGRSALYRYNADNDLIQETQGDRLVMEKRFDARGRLVAIQRGSQVLTATYDDQGRRRTMSGLGRSFEMSYNAAGLLERLASLSTQDGQPLTSLALQYDSHGVVVGGDFQVRRSNIAAGSFRVLFDSQGQVSGVVDPADPSGAKLQLRMKWIKEFQESAQEFEEPFTTTSFRKVEAPK</sequence>
<dbReference type="InterPro" id="IPR045351">
    <property type="entry name" value="DUF6531"/>
</dbReference>
<dbReference type="Pfam" id="PF25023">
    <property type="entry name" value="TEN_YD-shell"/>
    <property type="match status" value="1"/>
</dbReference>
<dbReference type="InterPro" id="IPR050708">
    <property type="entry name" value="T6SS_VgrG/RHS"/>
</dbReference>
<evidence type="ECO:0000256" key="2">
    <source>
        <dbReference type="SAM" id="SignalP"/>
    </source>
</evidence>
<dbReference type="Gene3D" id="2.180.10.10">
    <property type="entry name" value="RHS repeat-associated core"/>
    <property type="match status" value="1"/>
</dbReference>
<keyword evidence="2" id="KW-0732">Signal</keyword>
<feature type="domain" description="DUF6531" evidence="3">
    <location>
        <begin position="42"/>
        <end position="104"/>
    </location>
</feature>
<name>A0A2W5DRE4_9BURK</name>
<evidence type="ECO:0000259" key="3">
    <source>
        <dbReference type="Pfam" id="PF20148"/>
    </source>
</evidence>
<feature type="chain" id="PRO_5016153517" description="RHS repeat protein" evidence="2">
    <location>
        <begin position="41"/>
        <end position="569"/>
    </location>
</feature>
<comment type="caution">
    <text evidence="5">The sequence shown here is derived from an EMBL/GenBank/DDBJ whole genome shotgun (WGS) entry which is preliminary data.</text>
</comment>
<dbReference type="AlphaFoldDB" id="A0A2W5DRE4"/>
<evidence type="ECO:0000256" key="1">
    <source>
        <dbReference type="ARBA" id="ARBA00022737"/>
    </source>
</evidence>
<dbReference type="PANTHER" id="PTHR32305:SF15">
    <property type="entry name" value="PROTEIN RHSA-RELATED"/>
    <property type="match status" value="1"/>
</dbReference>
<dbReference type="Proteomes" id="UP000249633">
    <property type="component" value="Unassembled WGS sequence"/>
</dbReference>
<evidence type="ECO:0000313" key="6">
    <source>
        <dbReference type="Proteomes" id="UP000249633"/>
    </source>
</evidence>
<organism evidence="5 6">
    <name type="scientific">Roseateles depolymerans</name>
    <dbReference type="NCBI Taxonomy" id="76731"/>
    <lineage>
        <taxon>Bacteria</taxon>
        <taxon>Pseudomonadati</taxon>
        <taxon>Pseudomonadota</taxon>
        <taxon>Betaproteobacteria</taxon>
        <taxon>Burkholderiales</taxon>
        <taxon>Sphaerotilaceae</taxon>
        <taxon>Roseateles</taxon>
    </lineage>
</organism>
<dbReference type="SUPFAM" id="SSF69304">
    <property type="entry name" value="Tricorn protease N-terminal domain"/>
    <property type="match status" value="1"/>
</dbReference>
<dbReference type="Pfam" id="PF20148">
    <property type="entry name" value="DUF6531"/>
    <property type="match status" value="1"/>
</dbReference>
<evidence type="ECO:0008006" key="7">
    <source>
        <dbReference type="Google" id="ProtNLM"/>
    </source>
</evidence>
<dbReference type="PANTHER" id="PTHR32305">
    <property type="match status" value="1"/>
</dbReference>
<feature type="signal peptide" evidence="2">
    <location>
        <begin position="1"/>
        <end position="40"/>
    </location>
</feature>
<evidence type="ECO:0000313" key="5">
    <source>
        <dbReference type="EMBL" id="PZP34515.1"/>
    </source>
</evidence>
<dbReference type="NCBIfam" id="TIGR01643">
    <property type="entry name" value="YD_repeat_2x"/>
    <property type="match status" value="1"/>
</dbReference>
<proteinExistence type="predicted"/>
<feature type="domain" description="Teneurin-like YD-shell" evidence="4">
    <location>
        <begin position="278"/>
        <end position="429"/>
    </location>
</feature>
<reference evidence="5 6" key="1">
    <citation type="submission" date="2017-08" db="EMBL/GenBank/DDBJ databases">
        <title>Infants hospitalized years apart are colonized by the same room-sourced microbial strains.</title>
        <authorList>
            <person name="Brooks B."/>
            <person name="Olm M.R."/>
            <person name="Firek B.A."/>
            <person name="Baker R."/>
            <person name="Thomas B.C."/>
            <person name="Morowitz M.J."/>
            <person name="Banfield J.F."/>
        </authorList>
    </citation>
    <scope>NUCLEOTIDE SEQUENCE [LARGE SCALE GENOMIC DNA]</scope>
    <source>
        <strain evidence="5">S2_012_000_R2_81</strain>
    </source>
</reference>
<dbReference type="InterPro" id="IPR056823">
    <property type="entry name" value="TEN-like_YD-shell"/>
</dbReference>
<dbReference type="EMBL" id="QFOD01000004">
    <property type="protein sequence ID" value="PZP34515.1"/>
    <property type="molecule type" value="Genomic_DNA"/>
</dbReference>
<dbReference type="InterPro" id="IPR006530">
    <property type="entry name" value="YD"/>
</dbReference>
<keyword evidence="1" id="KW-0677">Repeat</keyword>
<gene>
    <name evidence="5" type="ORF">DI603_06065</name>
</gene>